<evidence type="ECO:0000256" key="3">
    <source>
        <dbReference type="ARBA" id="ARBA00012951"/>
    </source>
</evidence>
<dbReference type="SUPFAM" id="SSF81342">
    <property type="entry name" value="Transmembrane di-heme cytochromes"/>
    <property type="match status" value="1"/>
</dbReference>
<dbReference type="EMBL" id="CP031229">
    <property type="protein sequence ID" value="AXH95593.1"/>
    <property type="molecule type" value="Genomic_DNA"/>
</dbReference>
<accession>A0A345NKN5</accession>
<dbReference type="PROSITE" id="PS51002">
    <property type="entry name" value="CYTB_NTER"/>
    <property type="match status" value="1"/>
</dbReference>
<dbReference type="Gene3D" id="1.20.810.10">
    <property type="entry name" value="Cytochrome Bc1 Complex, Chain C"/>
    <property type="match status" value="1"/>
</dbReference>
<keyword evidence="14" id="KW-0408">Iron</keyword>
<evidence type="ECO:0000256" key="16">
    <source>
        <dbReference type="ARBA" id="ARBA00029351"/>
    </source>
</evidence>
<dbReference type="GO" id="GO:0008121">
    <property type="term" value="F:quinol-cytochrome-c reductase activity"/>
    <property type="evidence" value="ECO:0007669"/>
    <property type="project" value="UniProtKB-EC"/>
</dbReference>
<feature type="transmembrane region" description="Helical" evidence="19">
    <location>
        <begin position="446"/>
        <end position="463"/>
    </location>
</feature>
<feature type="region of interest" description="Disordered" evidence="18">
    <location>
        <begin position="1"/>
        <end position="43"/>
    </location>
</feature>
<dbReference type="OrthoDB" id="9804503at2"/>
<keyword evidence="11" id="KW-1278">Translocase</keyword>
<feature type="compositionally biased region" description="Low complexity" evidence="18">
    <location>
        <begin position="31"/>
        <end position="43"/>
    </location>
</feature>
<evidence type="ECO:0000256" key="11">
    <source>
        <dbReference type="ARBA" id="ARBA00022967"/>
    </source>
</evidence>
<evidence type="ECO:0000256" key="2">
    <source>
        <dbReference type="ARBA" id="ARBA00004651"/>
    </source>
</evidence>
<keyword evidence="10" id="KW-0479">Metal-binding</keyword>
<keyword evidence="6" id="KW-1003">Cell membrane</keyword>
<dbReference type="Pfam" id="PF13631">
    <property type="entry name" value="Cytochrom_B_N_2"/>
    <property type="match status" value="1"/>
</dbReference>
<gene>
    <name evidence="21" type="ORF">DV701_05185</name>
</gene>
<evidence type="ECO:0000256" key="10">
    <source>
        <dbReference type="ARBA" id="ARBA00022723"/>
    </source>
</evidence>
<keyword evidence="22" id="KW-1185">Reference proteome</keyword>
<dbReference type="Proteomes" id="UP000253790">
    <property type="component" value="Chromosome"/>
</dbReference>
<feature type="transmembrane region" description="Helical" evidence="19">
    <location>
        <begin position="176"/>
        <end position="196"/>
    </location>
</feature>
<evidence type="ECO:0000256" key="8">
    <source>
        <dbReference type="ARBA" id="ARBA00022660"/>
    </source>
</evidence>
<keyword evidence="12" id="KW-0249">Electron transport</keyword>
<evidence type="ECO:0000256" key="1">
    <source>
        <dbReference type="ARBA" id="ARBA00001971"/>
    </source>
</evidence>
<comment type="catalytic activity">
    <reaction evidence="16">
        <text>a quinol + 2 Fe(III)-[cytochrome c](out) = a quinone + 2 Fe(II)-[cytochrome c](out) + 2 H(+)(out)</text>
        <dbReference type="Rhea" id="RHEA:11484"/>
        <dbReference type="Rhea" id="RHEA-COMP:10350"/>
        <dbReference type="Rhea" id="RHEA-COMP:14399"/>
        <dbReference type="ChEBI" id="CHEBI:15378"/>
        <dbReference type="ChEBI" id="CHEBI:24646"/>
        <dbReference type="ChEBI" id="CHEBI:29033"/>
        <dbReference type="ChEBI" id="CHEBI:29034"/>
        <dbReference type="ChEBI" id="CHEBI:132124"/>
        <dbReference type="EC" id="7.1.1.8"/>
    </reaction>
</comment>
<feature type="region of interest" description="Disordered" evidence="18">
    <location>
        <begin position="587"/>
        <end position="614"/>
    </location>
</feature>
<feature type="transmembrane region" description="Helical" evidence="19">
    <location>
        <begin position="208"/>
        <end position="229"/>
    </location>
</feature>
<evidence type="ECO:0000256" key="19">
    <source>
        <dbReference type="SAM" id="Phobius"/>
    </source>
</evidence>
<keyword evidence="9 19" id="KW-0812">Transmembrane</keyword>
<evidence type="ECO:0000256" key="6">
    <source>
        <dbReference type="ARBA" id="ARBA00022475"/>
    </source>
</evidence>
<dbReference type="KEGG" id="orn:DV701_05185"/>
<evidence type="ECO:0000256" key="5">
    <source>
        <dbReference type="ARBA" id="ARBA00022448"/>
    </source>
</evidence>
<organism evidence="21 22">
    <name type="scientific">Ornithinimicrobium avium</name>
    <dbReference type="NCBI Taxonomy" id="2283195"/>
    <lineage>
        <taxon>Bacteria</taxon>
        <taxon>Bacillati</taxon>
        <taxon>Actinomycetota</taxon>
        <taxon>Actinomycetes</taxon>
        <taxon>Micrococcales</taxon>
        <taxon>Ornithinimicrobiaceae</taxon>
        <taxon>Ornithinimicrobium</taxon>
    </lineage>
</organism>
<dbReference type="InterPro" id="IPR005797">
    <property type="entry name" value="Cyt_b/b6_N"/>
</dbReference>
<dbReference type="EC" id="7.1.1.8" evidence="3"/>
<keyword evidence="8" id="KW-0679">Respiratory chain</keyword>
<feature type="transmembrane region" description="Helical" evidence="19">
    <location>
        <begin position="143"/>
        <end position="164"/>
    </location>
</feature>
<dbReference type="GO" id="GO:0022904">
    <property type="term" value="P:respiratory electron transport chain"/>
    <property type="evidence" value="ECO:0007669"/>
    <property type="project" value="InterPro"/>
</dbReference>
<evidence type="ECO:0000256" key="14">
    <source>
        <dbReference type="ARBA" id="ARBA00023004"/>
    </source>
</evidence>
<comment type="cofactor">
    <cofactor evidence="1">
        <name>heme</name>
        <dbReference type="ChEBI" id="CHEBI:30413"/>
    </cofactor>
</comment>
<feature type="transmembrane region" description="Helical" evidence="19">
    <location>
        <begin position="407"/>
        <end position="434"/>
    </location>
</feature>
<feature type="transmembrane region" description="Helical" evidence="19">
    <location>
        <begin position="80"/>
        <end position="100"/>
    </location>
</feature>
<feature type="transmembrane region" description="Helical" evidence="19">
    <location>
        <begin position="291"/>
        <end position="313"/>
    </location>
</feature>
<dbReference type="GO" id="GO:0016491">
    <property type="term" value="F:oxidoreductase activity"/>
    <property type="evidence" value="ECO:0007669"/>
    <property type="project" value="InterPro"/>
</dbReference>
<evidence type="ECO:0000256" key="13">
    <source>
        <dbReference type="ARBA" id="ARBA00022989"/>
    </source>
</evidence>
<feature type="transmembrane region" description="Helical" evidence="19">
    <location>
        <begin position="241"/>
        <end position="266"/>
    </location>
</feature>
<dbReference type="PANTHER" id="PTHR19271">
    <property type="entry name" value="CYTOCHROME B"/>
    <property type="match status" value="1"/>
</dbReference>
<evidence type="ECO:0000256" key="4">
    <source>
        <dbReference type="ARBA" id="ARBA00016116"/>
    </source>
</evidence>
<dbReference type="FunFam" id="1.20.810.10:FF:000007">
    <property type="entry name" value="Ubiquinol-cytochrome C reductase B subunit"/>
    <property type="match status" value="1"/>
</dbReference>
<comment type="subcellular location">
    <subcellularLocation>
        <location evidence="2">Cell membrane</location>
        <topology evidence="2">Multi-pass membrane protein</topology>
    </subcellularLocation>
</comment>
<dbReference type="InterPro" id="IPR016174">
    <property type="entry name" value="Di-haem_cyt_TM"/>
</dbReference>
<feature type="domain" description="Cytochrome b/b6 N-terminal region profile" evidence="20">
    <location>
        <begin position="47"/>
        <end position="273"/>
    </location>
</feature>
<keyword evidence="15 19" id="KW-0472">Membrane</keyword>
<evidence type="ECO:0000313" key="22">
    <source>
        <dbReference type="Proteomes" id="UP000253790"/>
    </source>
</evidence>
<evidence type="ECO:0000256" key="7">
    <source>
        <dbReference type="ARBA" id="ARBA00022617"/>
    </source>
</evidence>
<evidence type="ECO:0000313" key="21">
    <source>
        <dbReference type="EMBL" id="AXH95593.1"/>
    </source>
</evidence>
<evidence type="ECO:0000256" key="18">
    <source>
        <dbReference type="SAM" id="MobiDB-lite"/>
    </source>
</evidence>
<dbReference type="InterPro" id="IPR027387">
    <property type="entry name" value="Cytb/b6-like_sf"/>
</dbReference>
<dbReference type="GO" id="GO:0046872">
    <property type="term" value="F:metal ion binding"/>
    <property type="evidence" value="ECO:0007669"/>
    <property type="project" value="UniProtKB-KW"/>
</dbReference>
<dbReference type="AlphaFoldDB" id="A0A345NKN5"/>
<protein>
    <recommendedName>
        <fullName evidence="4">Cytochrome bc1 complex cytochrome b subunit</fullName>
        <ecNumber evidence="3">7.1.1.8</ecNumber>
    </recommendedName>
    <alternativeName>
        <fullName evidence="17">Cytochrome bc1 reductase complex subunit QcrB</fullName>
    </alternativeName>
</protein>
<evidence type="ECO:0000256" key="12">
    <source>
        <dbReference type="ARBA" id="ARBA00022982"/>
    </source>
</evidence>
<feature type="transmembrane region" description="Helical" evidence="19">
    <location>
        <begin position="366"/>
        <end position="387"/>
    </location>
</feature>
<evidence type="ECO:0000256" key="9">
    <source>
        <dbReference type="ARBA" id="ARBA00022692"/>
    </source>
</evidence>
<proteinExistence type="predicted"/>
<keyword evidence="13 19" id="KW-1133">Transmembrane helix</keyword>
<keyword evidence="5" id="KW-0813">Transport</keyword>
<keyword evidence="7" id="KW-0349">Heme</keyword>
<dbReference type="PANTHER" id="PTHR19271:SF16">
    <property type="entry name" value="CYTOCHROME B"/>
    <property type="match status" value="1"/>
</dbReference>
<evidence type="ECO:0000259" key="20">
    <source>
        <dbReference type="PROSITE" id="PS51002"/>
    </source>
</evidence>
<evidence type="ECO:0000256" key="17">
    <source>
        <dbReference type="ARBA" id="ARBA00029568"/>
    </source>
</evidence>
<dbReference type="GO" id="GO:0005886">
    <property type="term" value="C:plasma membrane"/>
    <property type="evidence" value="ECO:0007669"/>
    <property type="project" value="UniProtKB-SubCell"/>
</dbReference>
<dbReference type="RefSeq" id="WP_114927358.1">
    <property type="nucleotide sequence ID" value="NZ_CP031229.1"/>
</dbReference>
<sequence length="614" mass="67541">MSTPRHRVPQGTDGLREEPGTAYGTDTLTVSPSSPDQASPDAQFPKALVPIDERTGAAKAIRFGLSKVFPDHWSFLLGEIAMYSMVICLITGTFLTLWFVPSMGHVVYDGSFVPLKGIAMSEAYASTLHISFEIKGGLLIRQLHHWAALFFIVGIALHAARVFFTGAFRKPREINWVIGVVLSLLACIEGFAGYSLPDDLLSGTGIRAMNGFMMSAPVIGTWMTFFVFGGEFPGDLIITRLYIAHVLLIPAILVGLFVAHLAFIVIQKHTQYPGPGRTNNNVVGFPVMPVYAAKAGGFFFVVFGITALVSALVQINPVWAFGPYDSSQVTAGSQPDFYMWFSDGALRLLPGWLEFTLWGTTWSMNIFLGSLLLLPLVWTIMGLYPFIENWVTGDRREHHLLQRPRNAPVRTAIGMAAISMYVVLALACINDILAIKLHMSINDLTHTFRISFFVLPVVVFFLVKRLCLSLQQHDREKVLHGHETGRVVRTPEGRFFEVHAPMDEYERWPLVDYETPVPLGLRTGPDVDEHGVRRPAGLAEGLRDKLSHFFYKDAITPVTPAELAAAHVHAEHEALDTPEVAAAITQHGESVSDVPGADPSGYAGDDPVGAGQHR</sequence>
<reference evidence="21 22" key="1">
    <citation type="submission" date="2018-07" db="EMBL/GenBank/DDBJ databases">
        <title>Complete genome sequencing of Ornithinimicrobium sp. AMA3305.</title>
        <authorList>
            <person name="Bae J.-W."/>
        </authorList>
    </citation>
    <scope>NUCLEOTIDE SEQUENCE [LARGE SCALE GENOMIC DNA]</scope>
    <source>
        <strain evidence="21 22">AMA3305</strain>
    </source>
</reference>
<evidence type="ECO:0000256" key="15">
    <source>
        <dbReference type="ARBA" id="ARBA00023136"/>
    </source>
</evidence>
<name>A0A345NKN5_9MICO</name>